<dbReference type="InterPro" id="IPR033410">
    <property type="entry name" value="DUF5119"/>
</dbReference>
<accession>A0AAP9DQ18</accession>
<dbReference type="Pfam" id="PF17145">
    <property type="entry name" value="DUF5119"/>
    <property type="match status" value="1"/>
</dbReference>
<dbReference type="RefSeq" id="WP_032845162.1">
    <property type="nucleotide sequence ID" value="NZ_CP041396.1"/>
</dbReference>
<reference evidence="2" key="1">
    <citation type="journal article" date="2018" name="J. Anim. Genet.">
        <title>Acquired interbacterial defense systems protect against interspecies antagonism in the human gut microbiome.</title>
        <authorList>
            <person name="Ross B.D."/>
            <person name="Verster A.J."/>
            <person name="Radey M.C."/>
            <person name="Schmidtke D.T."/>
            <person name="Pope C.E."/>
            <person name="Hoffman L.R."/>
            <person name="Hajjar A."/>
            <person name="Peterson S.B."/>
            <person name="Borenstein E."/>
            <person name="Mougous J."/>
        </authorList>
    </citation>
    <scope>NUCLEOTIDE SEQUENCE [LARGE SCALE GENOMIC DNA]</scope>
    <source>
        <strain evidence="2">3725 D1 iv</strain>
        <plasmid evidence="2">unnamed1</plasmid>
    </source>
</reference>
<organism evidence="1 2">
    <name type="scientific">Bacteroides ovatus</name>
    <dbReference type="NCBI Taxonomy" id="28116"/>
    <lineage>
        <taxon>Bacteria</taxon>
        <taxon>Pseudomonadati</taxon>
        <taxon>Bacteroidota</taxon>
        <taxon>Bacteroidia</taxon>
        <taxon>Bacteroidales</taxon>
        <taxon>Bacteroidaceae</taxon>
        <taxon>Bacteroides</taxon>
    </lineage>
</organism>
<dbReference type="AlphaFoldDB" id="A0AAP9DQ18"/>
<name>A0AAP9DQ18_BACOV</name>
<proteinExistence type="predicted"/>
<keyword evidence="1" id="KW-0614">Plasmid</keyword>
<gene>
    <name evidence="1" type="ORF">DYI28_29635</name>
</gene>
<sequence>MMKLIRYIMIVGLVLLYSSCRFSEDCNYTGNVQLTMDWESLWGNIQKPESMSVLFYRSDKLSAQRTLLGDTIYENIPSGETDMVIINRPSGTDLIGSESYNSLEISLPTYFEGNIRAISECPMICSFSSHLTVPIEETVQQTVTPLPIIKQIFFVVHVVKEGITGNVTACRASLSGIPTAYSLSNQQALRNKATVFFPLEKSETEDETAGEKFQHDFYVLGVNPSIAGQESIPKKLTITVLLDDGEIKSDEVDLSAELDAFDQNIFRCEVTVTITAVSTNVEISSWEQGIWGQITIQ</sequence>
<evidence type="ECO:0000313" key="1">
    <source>
        <dbReference type="EMBL" id="QDM12857.1"/>
    </source>
</evidence>
<evidence type="ECO:0000313" key="2">
    <source>
        <dbReference type="Proteomes" id="UP000318823"/>
    </source>
</evidence>
<protein>
    <submittedName>
        <fullName evidence="1">DUF5119 domain-containing protein</fullName>
    </submittedName>
</protein>
<dbReference type="EMBL" id="CP041396">
    <property type="protein sequence ID" value="QDM12857.1"/>
    <property type="molecule type" value="Genomic_DNA"/>
</dbReference>
<geneLocation type="plasmid" evidence="1 2">
    <name>unnamed1</name>
</geneLocation>
<dbReference type="Proteomes" id="UP000318823">
    <property type="component" value="Plasmid unnamed1"/>
</dbReference>